<dbReference type="Gene3D" id="3.30.70.330">
    <property type="match status" value="1"/>
</dbReference>
<feature type="domain" description="RRM" evidence="3">
    <location>
        <begin position="55"/>
        <end position="95"/>
    </location>
</feature>
<dbReference type="GO" id="GO:0071004">
    <property type="term" value="C:U2-type prespliceosome"/>
    <property type="evidence" value="ECO:0007669"/>
    <property type="project" value="TreeGrafter"/>
</dbReference>
<dbReference type="GO" id="GO:0000398">
    <property type="term" value="P:mRNA splicing, via spliceosome"/>
    <property type="evidence" value="ECO:0007669"/>
    <property type="project" value="TreeGrafter"/>
</dbReference>
<dbReference type="PANTHER" id="PTHR13952">
    <property type="entry name" value="U1 SMALL NUCLEAR RIBONUCLEOPROTEIN 70 KD"/>
    <property type="match status" value="1"/>
</dbReference>
<reference evidence="4" key="1">
    <citation type="submission" date="2023-02" db="EMBL/GenBank/DDBJ databases">
        <title>Genome of toxic invasive species Heracleum sosnowskyi carries increased number of genes despite the absence of recent whole-genome duplications.</title>
        <authorList>
            <person name="Schelkunov M."/>
            <person name="Shtratnikova V."/>
            <person name="Makarenko M."/>
            <person name="Klepikova A."/>
            <person name="Omelchenko D."/>
            <person name="Novikova G."/>
            <person name="Obukhova E."/>
            <person name="Bogdanov V."/>
            <person name="Penin A."/>
            <person name="Logacheva M."/>
        </authorList>
    </citation>
    <scope>NUCLEOTIDE SEQUENCE</scope>
    <source>
        <strain evidence="4">Hsosn_3</strain>
        <tissue evidence="4">Leaf</tissue>
    </source>
</reference>
<dbReference type="GO" id="GO:0030619">
    <property type="term" value="F:U1 snRNA binding"/>
    <property type="evidence" value="ECO:0007669"/>
    <property type="project" value="TreeGrafter"/>
</dbReference>
<dbReference type="AlphaFoldDB" id="A0AAD8MTX0"/>
<gene>
    <name evidence="4" type="ORF">POM88_017458</name>
</gene>
<dbReference type="InterPro" id="IPR035979">
    <property type="entry name" value="RBD_domain_sf"/>
</dbReference>
<evidence type="ECO:0000313" key="4">
    <source>
        <dbReference type="EMBL" id="KAK1389280.1"/>
    </source>
</evidence>
<keyword evidence="2" id="KW-0539">Nucleus</keyword>
<dbReference type="InterPro" id="IPR000504">
    <property type="entry name" value="RRM_dom"/>
</dbReference>
<evidence type="ECO:0000259" key="3">
    <source>
        <dbReference type="Pfam" id="PF00076"/>
    </source>
</evidence>
<dbReference type="Pfam" id="PF00076">
    <property type="entry name" value="RRM_1"/>
    <property type="match status" value="1"/>
</dbReference>
<dbReference type="InterPro" id="IPR051183">
    <property type="entry name" value="U1_U11-U12_snRNP_70-35kDa"/>
</dbReference>
<name>A0AAD8MTX0_9APIA</name>
<organism evidence="4 5">
    <name type="scientific">Heracleum sosnowskyi</name>
    <dbReference type="NCBI Taxonomy" id="360622"/>
    <lineage>
        <taxon>Eukaryota</taxon>
        <taxon>Viridiplantae</taxon>
        <taxon>Streptophyta</taxon>
        <taxon>Embryophyta</taxon>
        <taxon>Tracheophyta</taxon>
        <taxon>Spermatophyta</taxon>
        <taxon>Magnoliopsida</taxon>
        <taxon>eudicotyledons</taxon>
        <taxon>Gunneridae</taxon>
        <taxon>Pentapetalae</taxon>
        <taxon>asterids</taxon>
        <taxon>campanulids</taxon>
        <taxon>Apiales</taxon>
        <taxon>Apiaceae</taxon>
        <taxon>Apioideae</taxon>
        <taxon>apioid superclade</taxon>
        <taxon>Tordylieae</taxon>
        <taxon>Tordyliinae</taxon>
        <taxon>Heracleum</taxon>
    </lineage>
</organism>
<dbReference type="GO" id="GO:0005685">
    <property type="term" value="C:U1 snRNP"/>
    <property type="evidence" value="ECO:0007669"/>
    <property type="project" value="TreeGrafter"/>
</dbReference>
<dbReference type="GO" id="GO:0003729">
    <property type="term" value="F:mRNA binding"/>
    <property type="evidence" value="ECO:0007669"/>
    <property type="project" value="TreeGrafter"/>
</dbReference>
<comment type="caution">
    <text evidence="4">The sequence shown here is derived from an EMBL/GenBank/DDBJ whole genome shotgun (WGS) entry which is preliminary data.</text>
</comment>
<dbReference type="SUPFAM" id="SSF54928">
    <property type="entry name" value="RNA-binding domain, RBD"/>
    <property type="match status" value="1"/>
</dbReference>
<evidence type="ECO:0000313" key="5">
    <source>
        <dbReference type="Proteomes" id="UP001237642"/>
    </source>
</evidence>
<dbReference type="PANTHER" id="PTHR13952:SF5">
    <property type="entry name" value="U1 SMALL NUCLEAR RIBONUCLEOPROTEIN 70 KDA"/>
    <property type="match status" value="1"/>
</dbReference>
<proteinExistence type="predicted"/>
<accession>A0AAD8MTX0</accession>
<sequence length="107" mass="12151">MGVSSVSSGFVSDQSSDSLCLLAVILKQQMKNDKFFLHLGYKKCVWSTHDSLNLKVRLVADKEKNKPRGYAFIEYMHTRDMKAAYKQADGRKLDNIRVLVDVELAIP</sequence>
<protein>
    <recommendedName>
        <fullName evidence="3">RRM domain-containing protein</fullName>
    </recommendedName>
</protein>
<evidence type="ECO:0000256" key="2">
    <source>
        <dbReference type="ARBA" id="ARBA00023242"/>
    </source>
</evidence>
<reference evidence="4" key="2">
    <citation type="submission" date="2023-05" db="EMBL/GenBank/DDBJ databases">
        <authorList>
            <person name="Schelkunov M.I."/>
        </authorList>
    </citation>
    <scope>NUCLEOTIDE SEQUENCE</scope>
    <source>
        <strain evidence="4">Hsosn_3</strain>
        <tissue evidence="4">Leaf</tissue>
    </source>
</reference>
<comment type="subcellular location">
    <subcellularLocation>
        <location evidence="1">Nucleus</location>
    </subcellularLocation>
</comment>
<dbReference type="InterPro" id="IPR012677">
    <property type="entry name" value="Nucleotide-bd_a/b_plait_sf"/>
</dbReference>
<keyword evidence="5" id="KW-1185">Reference proteome</keyword>
<evidence type="ECO:0000256" key="1">
    <source>
        <dbReference type="ARBA" id="ARBA00004123"/>
    </source>
</evidence>
<dbReference type="Proteomes" id="UP001237642">
    <property type="component" value="Unassembled WGS sequence"/>
</dbReference>
<dbReference type="GO" id="GO:0071011">
    <property type="term" value="C:precatalytic spliceosome"/>
    <property type="evidence" value="ECO:0007669"/>
    <property type="project" value="TreeGrafter"/>
</dbReference>
<dbReference type="EMBL" id="JAUIZM010000004">
    <property type="protein sequence ID" value="KAK1389280.1"/>
    <property type="molecule type" value="Genomic_DNA"/>
</dbReference>